<sequence length="55" mass="6002">LTRQSISIQLAKSARLLAGMPFDGLGFSFCANDSLLGEEVENEEAEVEVEDEDAR</sequence>
<protein>
    <submittedName>
        <fullName evidence="1">WS_DGAT_C domain-containing protein</fullName>
    </submittedName>
</protein>
<name>A0A0R3XBE5_HYDTA</name>
<evidence type="ECO:0000313" key="1">
    <source>
        <dbReference type="WBParaSite" id="TTAC_0001087201-mRNA-1"/>
    </source>
</evidence>
<dbReference type="AlphaFoldDB" id="A0A0R3XBE5"/>
<proteinExistence type="predicted"/>
<organism evidence="1">
    <name type="scientific">Hydatigena taeniaeformis</name>
    <name type="common">Feline tapeworm</name>
    <name type="synonym">Taenia taeniaeformis</name>
    <dbReference type="NCBI Taxonomy" id="6205"/>
    <lineage>
        <taxon>Eukaryota</taxon>
        <taxon>Metazoa</taxon>
        <taxon>Spiralia</taxon>
        <taxon>Lophotrochozoa</taxon>
        <taxon>Platyhelminthes</taxon>
        <taxon>Cestoda</taxon>
        <taxon>Eucestoda</taxon>
        <taxon>Cyclophyllidea</taxon>
        <taxon>Taeniidae</taxon>
        <taxon>Hydatigera</taxon>
    </lineage>
</organism>
<reference evidence="1" key="1">
    <citation type="submission" date="2017-02" db="UniProtKB">
        <authorList>
            <consortium name="WormBaseParasite"/>
        </authorList>
    </citation>
    <scope>IDENTIFICATION</scope>
</reference>
<dbReference type="WBParaSite" id="TTAC_0001087201-mRNA-1">
    <property type="protein sequence ID" value="TTAC_0001087201-mRNA-1"/>
    <property type="gene ID" value="TTAC_0001087201"/>
</dbReference>
<accession>A0A0R3XBE5</accession>